<organism evidence="7 8">
    <name type="scientific">Corynebacterium accolens</name>
    <dbReference type="NCBI Taxonomy" id="38284"/>
    <lineage>
        <taxon>Bacteria</taxon>
        <taxon>Bacillati</taxon>
        <taxon>Actinomycetota</taxon>
        <taxon>Actinomycetes</taxon>
        <taxon>Mycobacteriales</taxon>
        <taxon>Corynebacteriaceae</taxon>
        <taxon>Corynebacterium</taxon>
    </lineage>
</organism>
<proteinExistence type="predicted"/>
<feature type="transmembrane region" description="Helical" evidence="5">
    <location>
        <begin position="402"/>
        <end position="421"/>
    </location>
</feature>
<dbReference type="Pfam" id="PF13515">
    <property type="entry name" value="FUSC_2"/>
    <property type="match status" value="1"/>
</dbReference>
<feature type="transmembrane region" description="Helical" evidence="5">
    <location>
        <begin position="365"/>
        <end position="390"/>
    </location>
</feature>
<protein>
    <submittedName>
        <fullName evidence="7">FUSC family protein</fullName>
    </submittedName>
</protein>
<evidence type="ECO:0000256" key="3">
    <source>
        <dbReference type="ARBA" id="ARBA00022989"/>
    </source>
</evidence>
<feature type="domain" description="Integral membrane bound transporter" evidence="6">
    <location>
        <begin position="321"/>
        <end position="446"/>
    </location>
</feature>
<dbReference type="InterPro" id="IPR049453">
    <property type="entry name" value="Memb_transporter_dom"/>
</dbReference>
<feature type="transmembrane region" description="Helical" evidence="5">
    <location>
        <begin position="34"/>
        <end position="65"/>
    </location>
</feature>
<sequence length="563" mass="61106">MSTDHPIPQRPSTTQLLTAFNTASVRWPGALRAALALLLPGAFALLTGHDYAILLLATGAFAVIFGEGHPFRTRPRVILTAGLALTTVATVGVLVGHLIFVPGHGHWWLLLAGFYSLLLAALCGFTQNALRLPPPGAFFLVLVGGGSVMLARTDTSVGQLFFWSLTGVLASLILGMAPALIDVHGPERRAVAGLEKATAAFVSGEDDSLARHHQAQTALSTAWQALADAGIIRGGRIINSAAAGLVDRTLQAQRRIVAHNRALDLGSSSDLLTDYATDVDPHRTAIPHTRPTGRYRIYRAAVRDSHAMVTTQKIVVSAAITTVVSLSLGFDRPDWGVVSAFLMLQWGPDHVAGTVRGIHRMAGSIVGVMLFSIFHYFGVSGWSLLLALAACQFCAEIFVAKNYAICVIFSTPLALLMGNSAQRPLWPTIQARISEVLISIIVATIVLWLWQRSAPVRNQHRLQTRAMESMSTLLGLLFINTPEEVLTSRRDLQYELLSERRAIQSLAADNPATARELWPRHIAIQHAGYFLLDYCSTHPFRMASREELDGIVKQIHAAHAQPR</sequence>
<comment type="caution">
    <text evidence="7">The sequence shown here is derived from an EMBL/GenBank/DDBJ whole genome shotgun (WGS) entry which is preliminary data.</text>
</comment>
<dbReference type="GeneID" id="81675819"/>
<evidence type="ECO:0000256" key="4">
    <source>
        <dbReference type="ARBA" id="ARBA00023136"/>
    </source>
</evidence>
<comment type="subcellular location">
    <subcellularLocation>
        <location evidence="1">Membrane</location>
        <topology evidence="1">Multi-pass membrane protein</topology>
    </subcellularLocation>
</comment>
<evidence type="ECO:0000259" key="6">
    <source>
        <dbReference type="Pfam" id="PF13515"/>
    </source>
</evidence>
<keyword evidence="3 5" id="KW-1133">Transmembrane helix</keyword>
<reference evidence="7" key="1">
    <citation type="submission" date="2023-05" db="EMBL/GenBank/DDBJ databases">
        <title>Metabolic capabilities are highly conserved among human nasal-associated Corynebacterium species in pangenomic analyses.</title>
        <authorList>
            <person name="Tran T.H."/>
            <person name="Roberts A.Q."/>
            <person name="Escapa I.F."/>
            <person name="Gao W."/>
            <person name="Conlan S."/>
            <person name="Kong H."/>
            <person name="Segre J.A."/>
            <person name="Kelly M.S."/>
            <person name="Lemon K.P."/>
        </authorList>
    </citation>
    <scope>NUCLEOTIDE SEQUENCE</scope>
    <source>
        <strain evidence="7">KPL2618</strain>
    </source>
</reference>
<name>A0AAP4BVM1_9CORY</name>
<evidence type="ECO:0000256" key="2">
    <source>
        <dbReference type="ARBA" id="ARBA00022692"/>
    </source>
</evidence>
<dbReference type="RefSeq" id="WP_005278038.1">
    <property type="nucleotide sequence ID" value="NZ_CP046605.1"/>
</dbReference>
<feature type="transmembrane region" description="Helical" evidence="5">
    <location>
        <begin position="106"/>
        <end position="125"/>
    </location>
</feature>
<feature type="transmembrane region" description="Helical" evidence="5">
    <location>
        <begin position="77"/>
        <end position="100"/>
    </location>
</feature>
<feature type="transmembrane region" description="Helical" evidence="5">
    <location>
        <begin position="137"/>
        <end position="154"/>
    </location>
</feature>
<dbReference type="Proteomes" id="UP001230317">
    <property type="component" value="Unassembled WGS sequence"/>
</dbReference>
<keyword evidence="2 5" id="KW-0812">Transmembrane</keyword>
<dbReference type="EMBL" id="JASNVU010000001">
    <property type="protein sequence ID" value="MDK4333926.1"/>
    <property type="molecule type" value="Genomic_DNA"/>
</dbReference>
<accession>A0AAP4BVM1</accession>
<feature type="transmembrane region" description="Helical" evidence="5">
    <location>
        <begin position="160"/>
        <end position="181"/>
    </location>
</feature>
<keyword evidence="4 5" id="KW-0472">Membrane</keyword>
<evidence type="ECO:0000256" key="5">
    <source>
        <dbReference type="SAM" id="Phobius"/>
    </source>
</evidence>
<evidence type="ECO:0000256" key="1">
    <source>
        <dbReference type="ARBA" id="ARBA00004141"/>
    </source>
</evidence>
<dbReference type="GO" id="GO:0016020">
    <property type="term" value="C:membrane"/>
    <property type="evidence" value="ECO:0007669"/>
    <property type="project" value="UniProtKB-SubCell"/>
</dbReference>
<dbReference type="AlphaFoldDB" id="A0AAP4BVM1"/>
<gene>
    <name evidence="7" type="ORF">QPX58_00610</name>
</gene>
<feature type="transmembrane region" description="Helical" evidence="5">
    <location>
        <begin position="433"/>
        <end position="450"/>
    </location>
</feature>
<evidence type="ECO:0000313" key="7">
    <source>
        <dbReference type="EMBL" id="MDK4333926.1"/>
    </source>
</evidence>
<evidence type="ECO:0000313" key="8">
    <source>
        <dbReference type="Proteomes" id="UP001230317"/>
    </source>
</evidence>